<accession>A0A2G9UAR9</accession>
<name>A0A2G9UAR9_TELCI</name>
<feature type="region of interest" description="Disordered" evidence="1">
    <location>
        <begin position="14"/>
        <end position="59"/>
    </location>
</feature>
<reference evidence="2 3" key="1">
    <citation type="submission" date="2015-09" db="EMBL/GenBank/DDBJ databases">
        <title>Draft genome of the parasitic nematode Teladorsagia circumcincta isolate WARC Sus (inbred).</title>
        <authorList>
            <person name="Mitreva M."/>
        </authorList>
    </citation>
    <scope>NUCLEOTIDE SEQUENCE [LARGE SCALE GENOMIC DNA]</scope>
    <source>
        <strain evidence="2 3">S</strain>
    </source>
</reference>
<keyword evidence="3" id="KW-1185">Reference proteome</keyword>
<protein>
    <submittedName>
        <fullName evidence="2">Uncharacterized protein</fullName>
    </submittedName>
</protein>
<feature type="non-terminal residue" evidence="2">
    <location>
        <position position="99"/>
    </location>
</feature>
<evidence type="ECO:0000313" key="3">
    <source>
        <dbReference type="Proteomes" id="UP000230423"/>
    </source>
</evidence>
<dbReference type="Proteomes" id="UP000230423">
    <property type="component" value="Unassembled WGS sequence"/>
</dbReference>
<sequence length="99" mass="11264">MQRNFDVMVYRYETGDEVDPTTPASQKQKAGKVQFRSRSSNSDRPPSNARLSQVSFSDMDRSMDRDSLIRSTVSMYASQVQLPDNHAEDVIYAPDEIIT</sequence>
<gene>
    <name evidence="2" type="ORF">TELCIR_11420</name>
</gene>
<evidence type="ECO:0000256" key="1">
    <source>
        <dbReference type="SAM" id="MobiDB-lite"/>
    </source>
</evidence>
<proteinExistence type="predicted"/>
<dbReference type="EMBL" id="KZ347985">
    <property type="protein sequence ID" value="PIO66852.1"/>
    <property type="molecule type" value="Genomic_DNA"/>
</dbReference>
<dbReference type="AlphaFoldDB" id="A0A2G9UAR9"/>
<evidence type="ECO:0000313" key="2">
    <source>
        <dbReference type="EMBL" id="PIO66852.1"/>
    </source>
</evidence>
<feature type="compositionally biased region" description="Low complexity" evidence="1">
    <location>
        <begin position="36"/>
        <end position="50"/>
    </location>
</feature>
<organism evidence="2 3">
    <name type="scientific">Teladorsagia circumcincta</name>
    <name type="common">Brown stomach worm</name>
    <name type="synonym">Ostertagia circumcincta</name>
    <dbReference type="NCBI Taxonomy" id="45464"/>
    <lineage>
        <taxon>Eukaryota</taxon>
        <taxon>Metazoa</taxon>
        <taxon>Ecdysozoa</taxon>
        <taxon>Nematoda</taxon>
        <taxon>Chromadorea</taxon>
        <taxon>Rhabditida</taxon>
        <taxon>Rhabditina</taxon>
        <taxon>Rhabditomorpha</taxon>
        <taxon>Strongyloidea</taxon>
        <taxon>Trichostrongylidae</taxon>
        <taxon>Teladorsagia</taxon>
    </lineage>
</organism>